<comment type="caution">
    <text evidence="2">The sequence shown here is derived from an EMBL/GenBank/DDBJ whole genome shotgun (WGS) entry which is preliminary data.</text>
</comment>
<gene>
    <name evidence="2" type="ORF">XENOCAPTIV_020496</name>
</gene>
<protein>
    <submittedName>
        <fullName evidence="2">Uncharacterized protein</fullName>
    </submittedName>
</protein>
<reference evidence="2 3" key="1">
    <citation type="submission" date="2021-06" db="EMBL/GenBank/DDBJ databases">
        <authorList>
            <person name="Palmer J.M."/>
        </authorList>
    </citation>
    <scope>NUCLEOTIDE SEQUENCE [LARGE SCALE GENOMIC DNA]</scope>
    <source>
        <strain evidence="2 3">XC_2019</strain>
        <tissue evidence="2">Muscle</tissue>
    </source>
</reference>
<sequence length="90" mass="9805">LLACTAEAEGLKMKSRLSLAAPAPLALLALVLLSSSQAQDQGEHAAQIFYHETFILLRLKERNRSDIFCPKKGSVKSCSLPRVPGPHVKH</sequence>
<accession>A0ABV0RB83</accession>
<feature type="chain" id="PRO_5046395938" evidence="1">
    <location>
        <begin position="39"/>
        <end position="90"/>
    </location>
</feature>
<feature type="signal peptide" evidence="1">
    <location>
        <begin position="1"/>
        <end position="38"/>
    </location>
</feature>
<evidence type="ECO:0000256" key="1">
    <source>
        <dbReference type="SAM" id="SignalP"/>
    </source>
</evidence>
<evidence type="ECO:0000313" key="2">
    <source>
        <dbReference type="EMBL" id="MEQ2204893.1"/>
    </source>
</evidence>
<keyword evidence="1" id="KW-0732">Signal</keyword>
<name>A0ABV0RB83_9TELE</name>
<feature type="non-terminal residue" evidence="2">
    <location>
        <position position="1"/>
    </location>
</feature>
<keyword evidence="3" id="KW-1185">Reference proteome</keyword>
<organism evidence="2 3">
    <name type="scientific">Xenoophorus captivus</name>
    <dbReference type="NCBI Taxonomy" id="1517983"/>
    <lineage>
        <taxon>Eukaryota</taxon>
        <taxon>Metazoa</taxon>
        <taxon>Chordata</taxon>
        <taxon>Craniata</taxon>
        <taxon>Vertebrata</taxon>
        <taxon>Euteleostomi</taxon>
        <taxon>Actinopterygii</taxon>
        <taxon>Neopterygii</taxon>
        <taxon>Teleostei</taxon>
        <taxon>Neoteleostei</taxon>
        <taxon>Acanthomorphata</taxon>
        <taxon>Ovalentaria</taxon>
        <taxon>Atherinomorphae</taxon>
        <taxon>Cyprinodontiformes</taxon>
        <taxon>Goodeidae</taxon>
        <taxon>Xenoophorus</taxon>
    </lineage>
</organism>
<dbReference type="Proteomes" id="UP001434883">
    <property type="component" value="Unassembled WGS sequence"/>
</dbReference>
<proteinExistence type="predicted"/>
<dbReference type="EMBL" id="JAHRIN010038034">
    <property type="protein sequence ID" value="MEQ2204893.1"/>
    <property type="molecule type" value="Genomic_DNA"/>
</dbReference>
<evidence type="ECO:0000313" key="3">
    <source>
        <dbReference type="Proteomes" id="UP001434883"/>
    </source>
</evidence>